<keyword evidence="3" id="KW-0233">DNA recombination</keyword>
<feature type="active site" description="O-(5'-phospho-DNA)-serine intermediate" evidence="4 5">
    <location>
        <position position="11"/>
    </location>
</feature>
<dbReference type="AlphaFoldDB" id="A0A480B8Z7"/>
<name>A0A480B8Z7_9FIRM</name>
<dbReference type="GO" id="GO:0015074">
    <property type="term" value="P:DNA integration"/>
    <property type="evidence" value="ECO:0007669"/>
    <property type="project" value="UniProtKB-KW"/>
</dbReference>
<dbReference type="PANTHER" id="PTHR30461">
    <property type="entry name" value="DNA-INVERTASE FROM LAMBDOID PROPHAGE"/>
    <property type="match status" value="1"/>
</dbReference>
<accession>A0A480B8Z7</accession>
<dbReference type="Gene3D" id="3.40.50.1390">
    <property type="entry name" value="Resolvase, N-terminal catalytic domain"/>
    <property type="match status" value="1"/>
</dbReference>
<dbReference type="InterPro" id="IPR036162">
    <property type="entry name" value="Resolvase-like_N_sf"/>
</dbReference>
<feature type="domain" description="Resolvase/invertase-type recombinase catalytic" evidence="6">
    <location>
        <begin position="3"/>
        <end position="151"/>
    </location>
</feature>
<dbReference type="SMART" id="SM00857">
    <property type="entry name" value="Resolvase"/>
    <property type="match status" value="1"/>
</dbReference>
<comment type="caution">
    <text evidence="7">The sequence shown here is derived from an EMBL/GenBank/DDBJ whole genome shotgun (WGS) entry which is preliminary data.</text>
</comment>
<dbReference type="InterPro" id="IPR006118">
    <property type="entry name" value="Recombinase_CS"/>
</dbReference>
<keyword evidence="1" id="KW-0229">DNA integration</keyword>
<dbReference type="GO" id="GO:0000150">
    <property type="term" value="F:DNA strand exchange activity"/>
    <property type="evidence" value="ECO:0007669"/>
    <property type="project" value="InterPro"/>
</dbReference>
<evidence type="ECO:0000256" key="3">
    <source>
        <dbReference type="ARBA" id="ARBA00023172"/>
    </source>
</evidence>
<evidence type="ECO:0000256" key="2">
    <source>
        <dbReference type="ARBA" id="ARBA00023125"/>
    </source>
</evidence>
<dbReference type="InterPro" id="IPR006119">
    <property type="entry name" value="Resolv_N"/>
</dbReference>
<dbReference type="Pfam" id="PF00239">
    <property type="entry name" value="Resolvase"/>
    <property type="match status" value="1"/>
</dbReference>
<evidence type="ECO:0000256" key="1">
    <source>
        <dbReference type="ARBA" id="ARBA00022908"/>
    </source>
</evidence>
<dbReference type="PROSITE" id="PS51736">
    <property type="entry name" value="RECOMBINASES_3"/>
    <property type="match status" value="1"/>
</dbReference>
<evidence type="ECO:0000313" key="7">
    <source>
        <dbReference type="EMBL" id="GCL67638.1"/>
    </source>
</evidence>
<dbReference type="Proteomes" id="UP000300381">
    <property type="component" value="Unassembled WGS sequence"/>
</dbReference>
<dbReference type="EMBL" id="BJCQ01000027">
    <property type="protein sequence ID" value="GCL67638.1"/>
    <property type="molecule type" value="Genomic_DNA"/>
</dbReference>
<evidence type="ECO:0000313" key="8">
    <source>
        <dbReference type="Proteomes" id="UP000300381"/>
    </source>
</evidence>
<evidence type="ECO:0000256" key="5">
    <source>
        <dbReference type="PROSITE-ProRule" id="PRU10137"/>
    </source>
</evidence>
<sequence length="210" mass="24284">MSANFGYIRVSTKEQNIDRQKEELIKQGADESRLFIDYATGKNTDRVALQHLLQALQDGDTLYIHELDRLGRSKRDIISVLKEIHEKGVTVRILDIPTTLIDLSSFGDLTKPIMDMINNLLIEVYATLAEAELKKMQKRQKEGIEAAQKRGVKFGRPKHQIDKGFIKIYNLWKKKEVSSTMAWQLLGLKKDTFYRLVKEYEAELKKKSTK</sequence>
<keyword evidence="2" id="KW-0238">DNA-binding</keyword>
<reference evidence="7 8" key="1">
    <citation type="submission" date="2019-03" db="EMBL/GenBank/DDBJ databases">
        <title>Draft genome sequences of two Veillonella tobetsuensis clinical isolates from intraoperative bronchial fluids of elderly patients with pulmonary carcinoma.</title>
        <authorList>
            <person name="Akiyama T."/>
        </authorList>
    </citation>
    <scope>NUCLEOTIDE SEQUENCE [LARGE SCALE GENOMIC DNA]</scope>
    <source>
        <strain evidence="7 8">PAGU 1578</strain>
    </source>
</reference>
<evidence type="ECO:0000256" key="4">
    <source>
        <dbReference type="PIRSR" id="PIRSR606118-50"/>
    </source>
</evidence>
<protein>
    <submittedName>
        <fullName evidence="7">DNA recombinase</fullName>
    </submittedName>
</protein>
<dbReference type="PROSITE" id="PS00397">
    <property type="entry name" value="RECOMBINASES_1"/>
    <property type="match status" value="1"/>
</dbReference>
<proteinExistence type="predicted"/>
<dbReference type="GO" id="GO:0003677">
    <property type="term" value="F:DNA binding"/>
    <property type="evidence" value="ECO:0007669"/>
    <property type="project" value="UniProtKB-KW"/>
</dbReference>
<dbReference type="CDD" id="cd03768">
    <property type="entry name" value="SR_ResInv"/>
    <property type="match status" value="1"/>
</dbReference>
<evidence type="ECO:0000259" key="6">
    <source>
        <dbReference type="PROSITE" id="PS51736"/>
    </source>
</evidence>
<dbReference type="InterPro" id="IPR050639">
    <property type="entry name" value="SSR_resolvase"/>
</dbReference>
<dbReference type="SUPFAM" id="SSF53041">
    <property type="entry name" value="Resolvase-like"/>
    <property type="match status" value="1"/>
</dbReference>
<gene>
    <name evidence="7" type="primary">res</name>
    <name evidence="7" type="ORF">PAGU1578_12590</name>
</gene>
<dbReference type="PANTHER" id="PTHR30461:SF2">
    <property type="entry name" value="SERINE RECOMBINASE PINE-RELATED"/>
    <property type="match status" value="1"/>
</dbReference>
<organism evidence="7 8">
    <name type="scientific">Veillonella tobetsuensis</name>
    <dbReference type="NCBI Taxonomy" id="1110546"/>
    <lineage>
        <taxon>Bacteria</taxon>
        <taxon>Bacillati</taxon>
        <taxon>Bacillota</taxon>
        <taxon>Negativicutes</taxon>
        <taxon>Veillonellales</taxon>
        <taxon>Veillonellaceae</taxon>
        <taxon>Veillonella</taxon>
    </lineage>
</organism>
<dbReference type="RefSeq" id="WP_137660951.1">
    <property type="nucleotide sequence ID" value="NZ_BJCQ01000027.1"/>
</dbReference>